<sequence>MSKMEFTYTTRIATTPEQLWAALTEPDFTRRYWFGVAMQSDWRVGSPVKWQNMPTEEFQDLGQVVLAADPPRLLTYSWHLLQPAHAMLFGWTAEELAEYMKEPRTKVTFDLEPEGDGKVRLLVTHDGFEPGSVMYRAISGQLEGSGGWPGLMNNLKALLETGTVLATVPSAAHTAHGDA</sequence>
<evidence type="ECO:0000259" key="2">
    <source>
        <dbReference type="Pfam" id="PF08327"/>
    </source>
</evidence>
<feature type="domain" description="Activator of Hsp90 ATPase homologue 1/2-like C-terminal" evidence="2">
    <location>
        <begin position="14"/>
        <end position="160"/>
    </location>
</feature>
<accession>A0A5N0E478</accession>
<evidence type="ECO:0000256" key="1">
    <source>
        <dbReference type="ARBA" id="ARBA00006817"/>
    </source>
</evidence>
<dbReference type="InterPro" id="IPR013538">
    <property type="entry name" value="ASHA1/2-like_C"/>
</dbReference>
<gene>
    <name evidence="3" type="ORF">F3087_37615</name>
</gene>
<evidence type="ECO:0000313" key="3">
    <source>
        <dbReference type="EMBL" id="KAA8883783.1"/>
    </source>
</evidence>
<dbReference type="EMBL" id="VXLC01000026">
    <property type="protein sequence ID" value="KAA8883783.1"/>
    <property type="molecule type" value="Genomic_DNA"/>
</dbReference>
<proteinExistence type="inferred from homology"/>
<reference evidence="3 4" key="1">
    <citation type="submission" date="2019-09" db="EMBL/GenBank/DDBJ databases">
        <authorList>
            <person name="Wang X."/>
        </authorList>
    </citation>
    <scope>NUCLEOTIDE SEQUENCE [LARGE SCALE GENOMIC DNA]</scope>
    <source>
        <strain evidence="3 4">CICC 11023</strain>
    </source>
</reference>
<comment type="caution">
    <text evidence="3">The sequence shown here is derived from an EMBL/GenBank/DDBJ whole genome shotgun (WGS) entry which is preliminary data.</text>
</comment>
<organism evidence="3 4">
    <name type="scientific">Nocardia colli</name>
    <dbReference type="NCBI Taxonomy" id="2545717"/>
    <lineage>
        <taxon>Bacteria</taxon>
        <taxon>Bacillati</taxon>
        <taxon>Actinomycetota</taxon>
        <taxon>Actinomycetes</taxon>
        <taxon>Mycobacteriales</taxon>
        <taxon>Nocardiaceae</taxon>
        <taxon>Nocardia</taxon>
    </lineage>
</organism>
<dbReference type="Proteomes" id="UP000323876">
    <property type="component" value="Unassembled WGS sequence"/>
</dbReference>
<dbReference type="Gene3D" id="3.30.530.20">
    <property type="match status" value="1"/>
</dbReference>
<name>A0A5N0E478_9NOCA</name>
<evidence type="ECO:0000313" key="4">
    <source>
        <dbReference type="Proteomes" id="UP000323876"/>
    </source>
</evidence>
<dbReference type="InterPro" id="IPR023393">
    <property type="entry name" value="START-like_dom_sf"/>
</dbReference>
<dbReference type="AlphaFoldDB" id="A0A5N0E478"/>
<dbReference type="OrthoDB" id="9815653at2"/>
<dbReference type="Pfam" id="PF08327">
    <property type="entry name" value="AHSA1"/>
    <property type="match status" value="1"/>
</dbReference>
<dbReference type="SUPFAM" id="SSF55961">
    <property type="entry name" value="Bet v1-like"/>
    <property type="match status" value="1"/>
</dbReference>
<dbReference type="CDD" id="cd08893">
    <property type="entry name" value="SRPBCC_CalC_Aha1-like_GntR-HTH"/>
    <property type="match status" value="1"/>
</dbReference>
<keyword evidence="4" id="KW-1185">Reference proteome</keyword>
<protein>
    <submittedName>
        <fullName evidence="3">Transcriptional regulator</fullName>
    </submittedName>
</protein>
<dbReference type="RefSeq" id="WP_150406910.1">
    <property type="nucleotide sequence ID" value="NZ_VXLC01000026.1"/>
</dbReference>
<comment type="similarity">
    <text evidence="1">Belongs to the AHA1 family.</text>
</comment>